<reference evidence="1" key="1">
    <citation type="journal article" date="2019" name="Environ. Microbiol.">
        <title>Fungal ecological strategies reflected in gene transcription - a case study of two litter decomposers.</title>
        <authorList>
            <person name="Barbi F."/>
            <person name="Kohler A."/>
            <person name="Barry K."/>
            <person name="Baskaran P."/>
            <person name="Daum C."/>
            <person name="Fauchery L."/>
            <person name="Ihrmark K."/>
            <person name="Kuo A."/>
            <person name="LaButti K."/>
            <person name="Lipzen A."/>
            <person name="Morin E."/>
            <person name="Grigoriev I.V."/>
            <person name="Henrissat B."/>
            <person name="Lindahl B."/>
            <person name="Martin F."/>
        </authorList>
    </citation>
    <scope>NUCLEOTIDE SEQUENCE</scope>
    <source>
        <strain evidence="1">JB14</strain>
    </source>
</reference>
<name>A0A6A4I0M0_9AGAR</name>
<dbReference type="Proteomes" id="UP000799118">
    <property type="component" value="Unassembled WGS sequence"/>
</dbReference>
<gene>
    <name evidence="1" type="ORF">BT96DRAFT_452782</name>
</gene>
<dbReference type="EMBL" id="ML769421">
    <property type="protein sequence ID" value="KAE9403881.1"/>
    <property type="molecule type" value="Genomic_DNA"/>
</dbReference>
<dbReference type="OrthoDB" id="3685327at2759"/>
<organism evidence="1 2">
    <name type="scientific">Gymnopus androsaceus JB14</name>
    <dbReference type="NCBI Taxonomy" id="1447944"/>
    <lineage>
        <taxon>Eukaryota</taxon>
        <taxon>Fungi</taxon>
        <taxon>Dikarya</taxon>
        <taxon>Basidiomycota</taxon>
        <taxon>Agaricomycotina</taxon>
        <taxon>Agaricomycetes</taxon>
        <taxon>Agaricomycetidae</taxon>
        <taxon>Agaricales</taxon>
        <taxon>Marasmiineae</taxon>
        <taxon>Omphalotaceae</taxon>
        <taxon>Gymnopus</taxon>
    </lineage>
</organism>
<evidence type="ECO:0000313" key="1">
    <source>
        <dbReference type="EMBL" id="KAE9403881.1"/>
    </source>
</evidence>
<proteinExistence type="predicted"/>
<sequence length="87" mass="9567">MKAHPGWNVVVAYAKDSHAFYGQGAEGKDWSHQNTATHTVLGKYNYDVYGVHAGIFILEGDGGFENVTYFPHAKLNQILTSQNSGHT</sequence>
<protein>
    <submittedName>
        <fullName evidence="1">Uncharacterized protein</fullName>
    </submittedName>
</protein>
<keyword evidence="2" id="KW-1185">Reference proteome</keyword>
<accession>A0A6A4I0M0</accession>
<evidence type="ECO:0000313" key="2">
    <source>
        <dbReference type="Proteomes" id="UP000799118"/>
    </source>
</evidence>
<dbReference type="AlphaFoldDB" id="A0A6A4I0M0"/>